<gene>
    <name evidence="1" type="ORF">BDD43_2224</name>
</gene>
<accession>A0A495IZE5</accession>
<dbReference type="Proteomes" id="UP000268007">
    <property type="component" value="Unassembled WGS sequence"/>
</dbReference>
<evidence type="ECO:0000313" key="2">
    <source>
        <dbReference type="Proteomes" id="UP000268007"/>
    </source>
</evidence>
<protein>
    <submittedName>
        <fullName evidence="1">Uncharacterized protein</fullName>
    </submittedName>
</protein>
<proteinExistence type="predicted"/>
<name>A0A495IZE5_9SPHI</name>
<sequence>MIILAAANYAKGMQMKEEQLTELLQFQNDLLKEFYVPQIEALEAENKKLRLKLVDRVLQ</sequence>
<evidence type="ECO:0000313" key="1">
    <source>
        <dbReference type="EMBL" id="RKR82057.1"/>
    </source>
</evidence>
<organism evidence="1 2">
    <name type="scientific">Mucilaginibacter gracilis</name>
    <dbReference type="NCBI Taxonomy" id="423350"/>
    <lineage>
        <taxon>Bacteria</taxon>
        <taxon>Pseudomonadati</taxon>
        <taxon>Bacteroidota</taxon>
        <taxon>Sphingobacteriia</taxon>
        <taxon>Sphingobacteriales</taxon>
        <taxon>Sphingobacteriaceae</taxon>
        <taxon>Mucilaginibacter</taxon>
    </lineage>
</organism>
<comment type="caution">
    <text evidence="1">The sequence shown here is derived from an EMBL/GenBank/DDBJ whole genome shotgun (WGS) entry which is preliminary data.</text>
</comment>
<dbReference type="AlphaFoldDB" id="A0A495IZE5"/>
<dbReference type="EMBL" id="RBKU01000001">
    <property type="protein sequence ID" value="RKR82057.1"/>
    <property type="molecule type" value="Genomic_DNA"/>
</dbReference>
<keyword evidence="2" id="KW-1185">Reference proteome</keyword>
<reference evidence="1 2" key="1">
    <citation type="submission" date="2018-10" db="EMBL/GenBank/DDBJ databases">
        <title>Genomic Encyclopedia of Archaeal and Bacterial Type Strains, Phase II (KMG-II): from individual species to whole genera.</title>
        <authorList>
            <person name="Goeker M."/>
        </authorList>
    </citation>
    <scope>NUCLEOTIDE SEQUENCE [LARGE SCALE GENOMIC DNA]</scope>
    <source>
        <strain evidence="1 2">DSM 18602</strain>
    </source>
</reference>